<gene>
    <name evidence="4" type="ORF">LPB138_02185</name>
</gene>
<feature type="domain" description="PpiC" evidence="3">
    <location>
        <begin position="291"/>
        <end position="386"/>
    </location>
</feature>
<sequence>MQLKTRILKNIKMIKKVVVLGVMLLAINSFSQERVKVDGVAVVVGKNIVLDSDIEKFKLEVEQRSEGKIKISDCEMLEEIMTQKLLSHHAIIDSIVVSEDEVIEQVDRTIGSFAQQLGSIEKVTEFYGFNDEEDLRKELNQIQREQFLIQRERASIVEEVDVTPDEVRTYFNNLKEEGNLPEFGSEIELSQIVIYAQPTEEETKRVVDKLTKIKEDIENGASMNMKAILNSDDPSVAGKGQGAGGFYTITRETGFVKEFKEVAFSLDEGEVSEPFKTDFGYHIIKVEKIKGQSIDLRHILIQLDIDEDKLLEAKTTLEGLKKDISEGTITFEEAVSEYSEEEATKTNRGVIINPATGDSRFELTRMDPTLYSRVSNLTGGEMTDPFYDETREGEKMFKIILLKSKTEAHTADYIKDYVKIQQLALQKKQEETIEKWAKEKISDTYIKINSGHKSCSFDKNWKKE</sequence>
<dbReference type="InterPro" id="IPR046357">
    <property type="entry name" value="PPIase_dom_sf"/>
</dbReference>
<protein>
    <submittedName>
        <fullName evidence="4">Peptidylprolyl isomerase</fullName>
    </submittedName>
</protein>
<dbReference type="AlphaFoldDB" id="A0A1D8PBM7"/>
<accession>A0A1D8PBM7</accession>
<evidence type="ECO:0000313" key="5">
    <source>
        <dbReference type="Proteomes" id="UP000176050"/>
    </source>
</evidence>
<dbReference type="STRING" id="1850246.LPB138_02185"/>
<dbReference type="InterPro" id="IPR050280">
    <property type="entry name" value="OMP_Chaperone_SurA"/>
</dbReference>
<keyword evidence="2 4" id="KW-0413">Isomerase</keyword>
<keyword evidence="5" id="KW-1185">Reference proteome</keyword>
<dbReference type="KEGG" id="lul:LPB138_02185"/>
<name>A0A1D8PBM7_9FLAO</name>
<keyword evidence="1" id="KW-0732">Signal</keyword>
<dbReference type="InterPro" id="IPR000297">
    <property type="entry name" value="PPIase_PpiC"/>
</dbReference>
<reference evidence="4 5" key="1">
    <citation type="submission" date="2016-10" db="EMBL/GenBank/DDBJ databases">
        <title>Lutibacter sp. LPB0138, isolated from marine gastropod.</title>
        <authorList>
            <person name="Kim E."/>
            <person name="Yi H."/>
        </authorList>
    </citation>
    <scope>NUCLEOTIDE SEQUENCE [LARGE SCALE GENOMIC DNA]</scope>
    <source>
        <strain evidence="4 5">LPB0138</strain>
    </source>
</reference>
<dbReference type="SUPFAM" id="SSF109998">
    <property type="entry name" value="Triger factor/SurA peptide-binding domain-like"/>
    <property type="match status" value="1"/>
</dbReference>
<dbReference type="Pfam" id="PF00639">
    <property type="entry name" value="Rotamase"/>
    <property type="match status" value="2"/>
</dbReference>
<dbReference type="OrthoDB" id="14196at2"/>
<dbReference type="Proteomes" id="UP000176050">
    <property type="component" value="Chromosome"/>
</dbReference>
<dbReference type="GO" id="GO:0003755">
    <property type="term" value="F:peptidyl-prolyl cis-trans isomerase activity"/>
    <property type="evidence" value="ECO:0007669"/>
    <property type="project" value="UniProtKB-KW"/>
</dbReference>
<dbReference type="Gene3D" id="3.10.50.40">
    <property type="match status" value="2"/>
</dbReference>
<dbReference type="PROSITE" id="PS50198">
    <property type="entry name" value="PPIC_PPIASE_2"/>
    <property type="match status" value="2"/>
</dbReference>
<dbReference type="SUPFAM" id="SSF54534">
    <property type="entry name" value="FKBP-like"/>
    <property type="match status" value="2"/>
</dbReference>
<dbReference type="PANTHER" id="PTHR47637:SF1">
    <property type="entry name" value="CHAPERONE SURA"/>
    <property type="match status" value="1"/>
</dbReference>
<evidence type="ECO:0000313" key="4">
    <source>
        <dbReference type="EMBL" id="AOW21983.1"/>
    </source>
</evidence>
<dbReference type="InterPro" id="IPR027304">
    <property type="entry name" value="Trigger_fact/SurA_dom_sf"/>
</dbReference>
<evidence type="ECO:0000256" key="1">
    <source>
        <dbReference type="ARBA" id="ARBA00022729"/>
    </source>
</evidence>
<keyword evidence="2" id="KW-0697">Rotamase</keyword>
<feature type="domain" description="PpiC" evidence="3">
    <location>
        <begin position="184"/>
        <end position="288"/>
    </location>
</feature>
<proteinExistence type="predicted"/>
<dbReference type="PANTHER" id="PTHR47637">
    <property type="entry name" value="CHAPERONE SURA"/>
    <property type="match status" value="1"/>
</dbReference>
<evidence type="ECO:0000259" key="3">
    <source>
        <dbReference type="PROSITE" id="PS50198"/>
    </source>
</evidence>
<organism evidence="4 5">
    <name type="scientific">Urechidicola croceus</name>
    <dbReference type="NCBI Taxonomy" id="1850246"/>
    <lineage>
        <taxon>Bacteria</taxon>
        <taxon>Pseudomonadati</taxon>
        <taxon>Bacteroidota</taxon>
        <taxon>Flavobacteriia</taxon>
        <taxon>Flavobacteriales</taxon>
        <taxon>Flavobacteriaceae</taxon>
        <taxon>Urechidicola</taxon>
    </lineage>
</organism>
<evidence type="ECO:0000256" key="2">
    <source>
        <dbReference type="PROSITE-ProRule" id="PRU00278"/>
    </source>
</evidence>
<dbReference type="EMBL" id="CP017478">
    <property type="protein sequence ID" value="AOW21983.1"/>
    <property type="molecule type" value="Genomic_DNA"/>
</dbReference>